<feature type="transmembrane region" description="Helical" evidence="1">
    <location>
        <begin position="290"/>
        <end position="308"/>
    </location>
</feature>
<gene>
    <name evidence="3" type="ORF">BN997_00479</name>
</gene>
<feature type="transmembrane region" description="Helical" evidence="1">
    <location>
        <begin position="68"/>
        <end position="90"/>
    </location>
</feature>
<dbReference type="STRING" id="545501.BN997_00479"/>
<keyword evidence="1" id="KW-1133">Transmembrane helix</keyword>
<dbReference type="EMBL" id="CDGG01000001">
    <property type="protein sequence ID" value="CEI80672.1"/>
    <property type="molecule type" value="Genomic_DNA"/>
</dbReference>
<evidence type="ECO:0000256" key="1">
    <source>
        <dbReference type="SAM" id="Phobius"/>
    </source>
</evidence>
<feature type="transmembrane region" description="Helical" evidence="1">
    <location>
        <begin position="27"/>
        <end position="48"/>
    </location>
</feature>
<dbReference type="AlphaFoldDB" id="A0A0A1MLW2"/>
<feature type="transmembrane region" description="Helical" evidence="1">
    <location>
        <begin position="359"/>
        <end position="381"/>
    </location>
</feature>
<keyword evidence="4" id="KW-1185">Reference proteome</keyword>
<keyword evidence="1" id="KW-0812">Transmembrane</keyword>
<evidence type="ECO:0000313" key="3">
    <source>
        <dbReference type="EMBL" id="CEI80672.1"/>
    </source>
</evidence>
<dbReference type="Proteomes" id="UP000040453">
    <property type="component" value="Unassembled WGS sequence"/>
</dbReference>
<organism evidence="3 4">
    <name type="scientific">Oceanobacillus oncorhynchi</name>
    <dbReference type="NCBI Taxonomy" id="545501"/>
    <lineage>
        <taxon>Bacteria</taxon>
        <taxon>Bacillati</taxon>
        <taxon>Bacillota</taxon>
        <taxon>Bacilli</taxon>
        <taxon>Bacillales</taxon>
        <taxon>Bacillaceae</taxon>
        <taxon>Oceanobacillus</taxon>
    </lineage>
</organism>
<dbReference type="OrthoDB" id="9807744at2"/>
<dbReference type="PANTHER" id="PTHR30590:SF2">
    <property type="entry name" value="INNER MEMBRANE PROTEIN"/>
    <property type="match status" value="1"/>
</dbReference>
<feature type="transmembrane region" description="Helical" evidence="1">
    <location>
        <begin position="135"/>
        <end position="152"/>
    </location>
</feature>
<keyword evidence="1" id="KW-0472">Membrane</keyword>
<dbReference type="Pfam" id="PF04235">
    <property type="entry name" value="DUF418"/>
    <property type="match status" value="1"/>
</dbReference>
<reference evidence="3 4" key="1">
    <citation type="submission" date="2014-11" db="EMBL/GenBank/DDBJ databases">
        <authorList>
            <person name="Urmite Genomes Urmite Genomes"/>
        </authorList>
    </citation>
    <scope>NUCLEOTIDE SEQUENCE [LARGE SCALE GENOMIC DNA]</scope>
    <source>
        <strain evidence="3 4">Oc5</strain>
    </source>
</reference>
<feature type="domain" description="DUF418" evidence="2">
    <location>
        <begin position="243"/>
        <end position="394"/>
    </location>
</feature>
<accession>A0A0A1MLW2</accession>
<dbReference type="InterPro" id="IPR007349">
    <property type="entry name" value="DUF418"/>
</dbReference>
<feature type="transmembrane region" description="Helical" evidence="1">
    <location>
        <begin position="220"/>
        <end position="241"/>
    </location>
</feature>
<protein>
    <recommendedName>
        <fullName evidence="2">DUF418 domain-containing protein</fullName>
    </recommendedName>
</protein>
<sequence>MNFRTTKKALDSEGADGMKGQENRIRLLDVLRGFAIIGTLGTNIWLFAQPGNIMTVFSNANWWESLESFLQAFLSVFVNGKFLSLLTIMFGIGLELKYRKAAREGLPWIRLYLWTMFLLFLDGLLHFIFVFEYDILMSYAITGMIVAFIIRYREEMMKKTMIVSAIIHLTGVMLLSIAWFFLIKEASFLNEMARMSQETSNLYSNQSYWQQVQFRIRDFWGLRVEAILIIFMNITLYILGIRLFRAGAFSNNENGQRLRKKLMIYGLGIGIPLNLLTLVPGGYFDIASRYVFAPILALGYIGLFAWVLKIKIAPWLINRFESIGKTALSCYILQNIVASIIFYGWGAGVAPVSSAYTVIVYWILITIVMMITAELFMKYLGTGPLEYLWRKLSYSPFKK</sequence>
<feature type="transmembrane region" description="Helical" evidence="1">
    <location>
        <begin position="262"/>
        <end position="284"/>
    </location>
</feature>
<dbReference type="InterPro" id="IPR052529">
    <property type="entry name" value="Bact_Transport_Assoc"/>
</dbReference>
<proteinExistence type="predicted"/>
<name>A0A0A1MLW2_9BACI</name>
<feature type="transmembrane region" description="Helical" evidence="1">
    <location>
        <begin position="328"/>
        <end position="347"/>
    </location>
</feature>
<feature type="transmembrane region" description="Helical" evidence="1">
    <location>
        <begin position="111"/>
        <end position="129"/>
    </location>
</feature>
<feature type="transmembrane region" description="Helical" evidence="1">
    <location>
        <begin position="161"/>
        <end position="182"/>
    </location>
</feature>
<evidence type="ECO:0000313" key="4">
    <source>
        <dbReference type="Proteomes" id="UP000040453"/>
    </source>
</evidence>
<dbReference type="PANTHER" id="PTHR30590">
    <property type="entry name" value="INNER MEMBRANE PROTEIN"/>
    <property type="match status" value="1"/>
</dbReference>
<evidence type="ECO:0000259" key="2">
    <source>
        <dbReference type="Pfam" id="PF04235"/>
    </source>
</evidence>